<dbReference type="Pfam" id="PF12770">
    <property type="entry name" value="CHAT"/>
    <property type="match status" value="1"/>
</dbReference>
<dbReference type="SUPFAM" id="SSF48452">
    <property type="entry name" value="TPR-like"/>
    <property type="match status" value="3"/>
</dbReference>
<organism evidence="3 4">
    <name type="scientific">Aerosakkonema funiforme FACHB-1375</name>
    <dbReference type="NCBI Taxonomy" id="2949571"/>
    <lineage>
        <taxon>Bacteria</taxon>
        <taxon>Bacillati</taxon>
        <taxon>Cyanobacteriota</taxon>
        <taxon>Cyanophyceae</taxon>
        <taxon>Oscillatoriophycideae</taxon>
        <taxon>Aerosakkonematales</taxon>
        <taxon>Aerosakkonemataceae</taxon>
        <taxon>Aerosakkonema</taxon>
    </lineage>
</organism>
<keyword evidence="1" id="KW-0812">Transmembrane</keyword>
<dbReference type="RefSeq" id="WP_190464747.1">
    <property type="nucleotide sequence ID" value="NZ_JACJPW010000028.1"/>
</dbReference>
<feature type="domain" description="CHAT" evidence="2">
    <location>
        <begin position="603"/>
        <end position="877"/>
    </location>
</feature>
<protein>
    <submittedName>
        <fullName evidence="3">CHAT domain-containing protein</fullName>
    </submittedName>
</protein>
<dbReference type="AlphaFoldDB" id="A0A926VDM7"/>
<dbReference type="InterPro" id="IPR019734">
    <property type="entry name" value="TPR_rpt"/>
</dbReference>
<feature type="transmembrane region" description="Helical" evidence="1">
    <location>
        <begin position="5"/>
        <end position="22"/>
    </location>
</feature>
<sequence>MKIKYLTYLTLVILAFICAIWIEKTSASLPYYTNAQRQIEKRDLVISQVSASSQVTSEITANRLEEQAQELYETGQFQEAIDLLQQLAANYASQSDELGQARVWRNLALVYRQTGDFAKANEAITNSLNRLQTQSDSAEKKRILAQAFEVKGLLQLSVGQPEEALDTWKQAAEIYKQVGDLTGITKSQINQAQALQRLGLYRQAIETLDQINANLKTQPDTPIKVKGMQSLGIALRVVGELNRSQKVLQESLAISQKLSDPELIASSLSGLGNTARLQKRSQPALDYYRNALQTSSSPYFQTRVQVNILSLLIEEKKWQDAIKLVPQIQSNLSQLPLSQIAINARINLANSLMKMGQQGDVYPLNKSEIAELLATAVEQAENLNDKRSLAYALGNFGRLYEQNKQWGYAKELTEKALLLAQGMKAYDIAYRWQWQQGRILKQQGNRVGAIAAYSEAVNTLQAIRSDLAAISSEAQFSFQESIEPVYRELVDLLLPLGEKVAESDLKKARDLIDSLQLAELDNFFKDACLKIHPVEIDKIDPKAAVLSTIILRDRLEVILALPGQTLRRYTAMVSQEEIEETIKQARDALTVPRLQLSVKNFLAPSQKVYNWLLAPMETELANSGVQTLVFVLDGVLRNIPMSALYDGKNYLVDRYSVAIAPSLKLVDSQPLAKGKLEVLTAGLSEARQGFSPLPGVNVELEKIAREVDTEKLLNQSFTTSNFKTKVKISSFPIVHLATHGQFSSEANDTFILTWDNRINAKELDSLLRADTRVNNPIELLVLSACQTATGDKRAVLGLTGMAMRAGARSTVASLWSVNDDATALLMIKFYEELAVYQGKSRKDMTKASALRHAQQAILQNKNFSHPYYWAAFILVGNWL</sequence>
<dbReference type="Gene3D" id="1.25.40.10">
    <property type="entry name" value="Tetratricopeptide repeat domain"/>
    <property type="match status" value="3"/>
</dbReference>
<dbReference type="Pfam" id="PF13432">
    <property type="entry name" value="TPR_16"/>
    <property type="match status" value="1"/>
</dbReference>
<dbReference type="PANTHER" id="PTHR10098">
    <property type="entry name" value="RAPSYN-RELATED"/>
    <property type="match status" value="1"/>
</dbReference>
<dbReference type="Pfam" id="PF13424">
    <property type="entry name" value="TPR_12"/>
    <property type="match status" value="1"/>
</dbReference>
<keyword evidence="1" id="KW-0472">Membrane</keyword>
<evidence type="ECO:0000259" key="2">
    <source>
        <dbReference type="Pfam" id="PF12770"/>
    </source>
</evidence>
<accession>A0A926VDM7</accession>
<evidence type="ECO:0000313" key="4">
    <source>
        <dbReference type="Proteomes" id="UP000641646"/>
    </source>
</evidence>
<evidence type="ECO:0000256" key="1">
    <source>
        <dbReference type="SAM" id="Phobius"/>
    </source>
</evidence>
<reference evidence="3" key="2">
    <citation type="submission" date="2020-08" db="EMBL/GenBank/DDBJ databases">
        <authorList>
            <person name="Chen M."/>
            <person name="Teng W."/>
            <person name="Zhao L."/>
            <person name="Hu C."/>
            <person name="Zhou Y."/>
            <person name="Han B."/>
            <person name="Song L."/>
            <person name="Shu W."/>
        </authorList>
    </citation>
    <scope>NUCLEOTIDE SEQUENCE</scope>
    <source>
        <strain evidence="3">FACHB-1375</strain>
    </source>
</reference>
<dbReference type="EMBL" id="JACJPW010000028">
    <property type="protein sequence ID" value="MBD2181936.1"/>
    <property type="molecule type" value="Genomic_DNA"/>
</dbReference>
<keyword evidence="1" id="KW-1133">Transmembrane helix</keyword>
<dbReference type="SMART" id="SM00028">
    <property type="entry name" value="TPR"/>
    <property type="match status" value="8"/>
</dbReference>
<comment type="caution">
    <text evidence="3">The sequence shown here is derived from an EMBL/GenBank/DDBJ whole genome shotgun (WGS) entry which is preliminary data.</text>
</comment>
<dbReference type="PANTHER" id="PTHR10098:SF112">
    <property type="entry name" value="SLR0380 PROTEIN"/>
    <property type="match status" value="1"/>
</dbReference>
<reference evidence="3" key="1">
    <citation type="journal article" date="2015" name="ISME J.">
        <title>Draft Genome Sequence of Streptomyces incarnatus NRRL8089, which Produces the Nucleoside Antibiotic Sinefungin.</title>
        <authorList>
            <person name="Oshima K."/>
            <person name="Hattori M."/>
            <person name="Shimizu H."/>
            <person name="Fukuda K."/>
            <person name="Nemoto M."/>
            <person name="Inagaki K."/>
            <person name="Tamura T."/>
        </authorList>
    </citation>
    <scope>NUCLEOTIDE SEQUENCE</scope>
    <source>
        <strain evidence="3">FACHB-1375</strain>
    </source>
</reference>
<gene>
    <name evidence="3" type="ORF">H6G03_12615</name>
</gene>
<keyword evidence="4" id="KW-1185">Reference proteome</keyword>
<name>A0A926VDM7_9CYAN</name>
<evidence type="ECO:0000313" key="3">
    <source>
        <dbReference type="EMBL" id="MBD2181936.1"/>
    </source>
</evidence>
<dbReference type="InterPro" id="IPR024983">
    <property type="entry name" value="CHAT_dom"/>
</dbReference>
<dbReference type="InterPro" id="IPR011990">
    <property type="entry name" value="TPR-like_helical_dom_sf"/>
</dbReference>
<dbReference type="Proteomes" id="UP000641646">
    <property type="component" value="Unassembled WGS sequence"/>
</dbReference>
<proteinExistence type="predicted"/>